<comment type="caution">
    <text evidence="1">The sequence shown here is derived from an EMBL/GenBank/DDBJ whole genome shotgun (WGS) entry which is preliminary data.</text>
</comment>
<dbReference type="AlphaFoldDB" id="A0A1G1YYB7"/>
<organism evidence="1 2">
    <name type="scientific">Candidatus Colwellbacteria bacterium RIFCSPHIGHO2_02_FULL_43_15</name>
    <dbReference type="NCBI Taxonomy" id="1797686"/>
    <lineage>
        <taxon>Bacteria</taxon>
        <taxon>Candidatus Colwelliibacteriota</taxon>
    </lineage>
</organism>
<reference evidence="1 2" key="1">
    <citation type="journal article" date="2016" name="Nat. Commun.">
        <title>Thousands of microbial genomes shed light on interconnected biogeochemical processes in an aquifer system.</title>
        <authorList>
            <person name="Anantharaman K."/>
            <person name="Brown C.T."/>
            <person name="Hug L.A."/>
            <person name="Sharon I."/>
            <person name="Castelle C.J."/>
            <person name="Probst A.J."/>
            <person name="Thomas B.C."/>
            <person name="Singh A."/>
            <person name="Wilkins M.J."/>
            <person name="Karaoz U."/>
            <person name="Brodie E.L."/>
            <person name="Williams K.H."/>
            <person name="Hubbard S.S."/>
            <person name="Banfield J.F."/>
        </authorList>
    </citation>
    <scope>NUCLEOTIDE SEQUENCE [LARGE SCALE GENOMIC DNA]</scope>
</reference>
<evidence type="ECO:0000313" key="1">
    <source>
        <dbReference type="EMBL" id="OGY57381.1"/>
    </source>
</evidence>
<dbReference type="EMBL" id="MHIU01000035">
    <property type="protein sequence ID" value="OGY57381.1"/>
    <property type="molecule type" value="Genomic_DNA"/>
</dbReference>
<accession>A0A1G1YYB7</accession>
<proteinExistence type="predicted"/>
<sequence length="192" mass="19773">MTVTAPPAVPLSVSGRRGTIIKTVNEMFTIYWGTANVVSGTVSGPGLPSRDVLAGASPIYGSSTLSQPTPGTYVYTINGLGPNGETKTDSVTVMVNAPLSPPACTIDASPKLLVMPQNTSTLTWSCDRVVSGCTISDNNASTTDIGAVASSGSGNTPAIDATTTFTLQCPTAPDVSVIVKFFNLYLKEIIPQ</sequence>
<evidence type="ECO:0000313" key="2">
    <source>
        <dbReference type="Proteomes" id="UP000178651"/>
    </source>
</evidence>
<protein>
    <submittedName>
        <fullName evidence="1">Uncharacterized protein</fullName>
    </submittedName>
</protein>
<gene>
    <name evidence="1" type="ORF">A3D47_01580</name>
</gene>
<dbReference type="Proteomes" id="UP000178651">
    <property type="component" value="Unassembled WGS sequence"/>
</dbReference>
<name>A0A1G1YYB7_9BACT</name>